<organism evidence="2">
    <name type="scientific">Spodoptera frugiperda</name>
    <name type="common">Fall armyworm</name>
    <dbReference type="NCBI Taxonomy" id="7108"/>
    <lineage>
        <taxon>Eukaryota</taxon>
        <taxon>Metazoa</taxon>
        <taxon>Ecdysozoa</taxon>
        <taxon>Arthropoda</taxon>
        <taxon>Hexapoda</taxon>
        <taxon>Insecta</taxon>
        <taxon>Pterygota</taxon>
        <taxon>Neoptera</taxon>
        <taxon>Endopterygota</taxon>
        <taxon>Lepidoptera</taxon>
        <taxon>Glossata</taxon>
        <taxon>Ditrysia</taxon>
        <taxon>Noctuoidea</taxon>
        <taxon>Noctuidae</taxon>
        <taxon>Amphipyrinae</taxon>
        <taxon>Spodoptera</taxon>
    </lineage>
</organism>
<accession>A0A2H1X0A2</accession>
<reference evidence="2" key="1">
    <citation type="submission" date="2016-07" db="EMBL/GenBank/DDBJ databases">
        <authorList>
            <person name="Bretaudeau A."/>
        </authorList>
    </citation>
    <scope>NUCLEOTIDE SEQUENCE</scope>
    <source>
        <strain evidence="2">Rice</strain>
        <tissue evidence="2">Whole body</tissue>
    </source>
</reference>
<proteinExistence type="predicted"/>
<dbReference type="AlphaFoldDB" id="A0A2H1X0A2"/>
<gene>
    <name evidence="2" type="ORF">SFRICE_029245</name>
</gene>
<evidence type="ECO:0000313" key="2">
    <source>
        <dbReference type="EMBL" id="SOQ58064.1"/>
    </source>
</evidence>
<sequence length="86" mass="9643">MYIHIVTPLIPEGVGRGAHYDTNATVYTHFSQFMLLRATTEKFSKNRKKPNNTSPDPGIEPETPCPAVTLATTRPPRQSFLKCFAH</sequence>
<name>A0A2H1X0A2_SPOFR</name>
<dbReference type="EMBL" id="ODYU01012001">
    <property type="protein sequence ID" value="SOQ58064.1"/>
    <property type="molecule type" value="Genomic_DNA"/>
</dbReference>
<feature type="region of interest" description="Disordered" evidence="1">
    <location>
        <begin position="41"/>
        <end position="71"/>
    </location>
</feature>
<protein>
    <submittedName>
        <fullName evidence="2">SFRICE_029245</fullName>
    </submittedName>
</protein>
<evidence type="ECO:0000256" key="1">
    <source>
        <dbReference type="SAM" id="MobiDB-lite"/>
    </source>
</evidence>